<comment type="cofactor">
    <cofactor evidence="1">
        <name>pyridoxal 5'-phosphate</name>
        <dbReference type="ChEBI" id="CHEBI:597326"/>
    </cofactor>
</comment>
<sequence>MPPDHSAPAPGRAATPAGISPPRPGSDAVARAVAEAEAAAPAGPLLVPEERELRRRTSAKWRCHPADVLPLWVAEADVPTPEPVARALREAIDRGDLGYPADHLGYARALDAFSRERWGVPVPEERTLPVGDVMQGVTELVALLTPPDGTVVL</sequence>
<reference evidence="5" key="1">
    <citation type="submission" date="2019-10" db="EMBL/GenBank/DDBJ databases">
        <title>Streptomyces sp. nov., a novel actinobacterium isolated from alkaline environment.</title>
        <authorList>
            <person name="Golinska P."/>
        </authorList>
    </citation>
    <scope>NUCLEOTIDE SEQUENCE [LARGE SCALE GENOMIC DNA]</scope>
    <source>
        <strain evidence="5">DSM 42118</strain>
    </source>
</reference>
<organism evidence="4 5">
    <name type="scientific">Streptomyces alkaliphilus</name>
    <dbReference type="NCBI Taxonomy" id="1472722"/>
    <lineage>
        <taxon>Bacteria</taxon>
        <taxon>Bacillati</taxon>
        <taxon>Actinomycetota</taxon>
        <taxon>Actinomycetes</taxon>
        <taxon>Kitasatosporales</taxon>
        <taxon>Streptomycetaceae</taxon>
        <taxon>Streptomyces</taxon>
    </lineage>
</organism>
<keyword evidence="4" id="KW-0808">Transferase</keyword>
<dbReference type="InterPro" id="IPR015424">
    <property type="entry name" value="PyrdxlP-dep_Trfase"/>
</dbReference>
<dbReference type="Gene3D" id="3.40.640.10">
    <property type="entry name" value="Type I PLP-dependent aspartate aminotransferase-like (Major domain)"/>
    <property type="match status" value="1"/>
</dbReference>
<dbReference type="SUPFAM" id="SSF53383">
    <property type="entry name" value="PLP-dependent transferases"/>
    <property type="match status" value="1"/>
</dbReference>
<dbReference type="GO" id="GO:0008483">
    <property type="term" value="F:transaminase activity"/>
    <property type="evidence" value="ECO:0007669"/>
    <property type="project" value="UniProtKB-KW"/>
</dbReference>
<keyword evidence="5" id="KW-1185">Reference proteome</keyword>
<evidence type="ECO:0000256" key="1">
    <source>
        <dbReference type="ARBA" id="ARBA00001933"/>
    </source>
</evidence>
<gene>
    <name evidence="4" type="ORF">FNQ90_21415</name>
</gene>
<evidence type="ECO:0000256" key="2">
    <source>
        <dbReference type="ARBA" id="ARBA00022898"/>
    </source>
</evidence>
<name>A0A7W3TH06_9ACTN</name>
<dbReference type="EMBL" id="VKHT01000989">
    <property type="protein sequence ID" value="MBB0246602.1"/>
    <property type="molecule type" value="Genomic_DNA"/>
</dbReference>
<dbReference type="InterPro" id="IPR051798">
    <property type="entry name" value="Class-II_PLP-Dep_Aminotrans"/>
</dbReference>
<dbReference type="PANTHER" id="PTHR43525:SF2">
    <property type="entry name" value="CYSTATHIONINE BETA-LYASE-RELATED"/>
    <property type="match status" value="1"/>
</dbReference>
<dbReference type="InterPro" id="IPR015421">
    <property type="entry name" value="PyrdxlP-dep_Trfase_major"/>
</dbReference>
<protein>
    <submittedName>
        <fullName evidence="4">Pyridoxal phosphate-dependent aminotransferase</fullName>
    </submittedName>
</protein>
<comment type="caution">
    <text evidence="4">The sequence shown here is derived from an EMBL/GenBank/DDBJ whole genome shotgun (WGS) entry which is preliminary data.</text>
</comment>
<feature type="region of interest" description="Disordered" evidence="3">
    <location>
        <begin position="1"/>
        <end position="46"/>
    </location>
</feature>
<dbReference type="PANTHER" id="PTHR43525">
    <property type="entry name" value="PROTEIN MALY"/>
    <property type="match status" value="1"/>
</dbReference>
<keyword evidence="2" id="KW-0663">Pyridoxal phosphate</keyword>
<dbReference type="InterPro" id="IPR015422">
    <property type="entry name" value="PyrdxlP-dep_Trfase_small"/>
</dbReference>
<evidence type="ECO:0000256" key="3">
    <source>
        <dbReference type="SAM" id="MobiDB-lite"/>
    </source>
</evidence>
<proteinExistence type="predicted"/>
<dbReference type="Gene3D" id="3.90.1150.10">
    <property type="entry name" value="Aspartate Aminotransferase, domain 1"/>
    <property type="match status" value="1"/>
</dbReference>
<dbReference type="Proteomes" id="UP000538929">
    <property type="component" value="Unassembled WGS sequence"/>
</dbReference>
<feature type="non-terminal residue" evidence="4">
    <location>
        <position position="153"/>
    </location>
</feature>
<dbReference type="AlphaFoldDB" id="A0A7W3TH06"/>
<keyword evidence="4" id="KW-0032">Aminotransferase</keyword>
<feature type="compositionally biased region" description="Low complexity" evidence="3">
    <location>
        <begin position="7"/>
        <end position="18"/>
    </location>
</feature>
<feature type="compositionally biased region" description="Low complexity" evidence="3">
    <location>
        <begin position="28"/>
        <end position="46"/>
    </location>
</feature>
<accession>A0A7W3TH06</accession>
<evidence type="ECO:0000313" key="5">
    <source>
        <dbReference type="Proteomes" id="UP000538929"/>
    </source>
</evidence>
<evidence type="ECO:0000313" key="4">
    <source>
        <dbReference type="EMBL" id="MBB0246602.1"/>
    </source>
</evidence>